<protein>
    <submittedName>
        <fullName evidence="1">Uncharacterized protein</fullName>
    </submittedName>
</protein>
<dbReference type="Proteomes" id="UP000005239">
    <property type="component" value="Unassembled WGS sequence"/>
</dbReference>
<accession>A0A8R1UHJ6</accession>
<reference evidence="1" key="2">
    <citation type="submission" date="2022-06" db="UniProtKB">
        <authorList>
            <consortium name="EnsemblMetazoa"/>
        </authorList>
    </citation>
    <scope>IDENTIFICATION</scope>
    <source>
        <strain evidence="1">PS312</strain>
    </source>
</reference>
<dbReference type="EnsemblMetazoa" id="PPA28740.1">
    <property type="protein sequence ID" value="PPA28740.1"/>
    <property type="gene ID" value="WBGene00118294"/>
</dbReference>
<keyword evidence="2" id="KW-1185">Reference proteome</keyword>
<proteinExistence type="predicted"/>
<dbReference type="AlphaFoldDB" id="A0A2A6D0H2"/>
<accession>A0A2A6D0H2</accession>
<reference evidence="2" key="1">
    <citation type="journal article" date="2008" name="Nat. Genet.">
        <title>The Pristionchus pacificus genome provides a unique perspective on nematode lifestyle and parasitism.</title>
        <authorList>
            <person name="Dieterich C."/>
            <person name="Clifton S.W."/>
            <person name="Schuster L.N."/>
            <person name="Chinwalla A."/>
            <person name="Delehaunty K."/>
            <person name="Dinkelacker I."/>
            <person name="Fulton L."/>
            <person name="Fulton R."/>
            <person name="Godfrey J."/>
            <person name="Minx P."/>
            <person name="Mitreva M."/>
            <person name="Roeseler W."/>
            <person name="Tian H."/>
            <person name="Witte H."/>
            <person name="Yang S.P."/>
            <person name="Wilson R.K."/>
            <person name="Sommer R.J."/>
        </authorList>
    </citation>
    <scope>NUCLEOTIDE SEQUENCE [LARGE SCALE GENOMIC DNA]</scope>
    <source>
        <strain evidence="2">PS312</strain>
    </source>
</reference>
<gene>
    <name evidence="1" type="primary">WBGene00118294</name>
</gene>
<name>A0A2A6D0H2_PRIPA</name>
<evidence type="ECO:0000313" key="2">
    <source>
        <dbReference type="Proteomes" id="UP000005239"/>
    </source>
</evidence>
<evidence type="ECO:0000313" key="1">
    <source>
        <dbReference type="EnsemblMetazoa" id="PPA28740.1"/>
    </source>
</evidence>
<sequence length="266" mass="30072">MECALFYYQVMACPLLCLPIVYLLIRIKMSRLMEHSNTFYHFFIWMEILSIAFIILNAVNVVLEGAKMGDLEYLRTLLLFFIRLLFLSSSLITPLVTAAAVPKSTRMWNEMFFRCLLIVSLILPAIVNSPTLVLTKDETLPRNDIKNVEFTTRLIFLLCCFLISIGSVPIVIYGAIHVEWAGESKTQLRDRNGVVVGAAAVFAHALDTYSYIMNNTELSKTVDQTSPIINSLVLFIPPLLLILIVPSIRDALRGRTKTARRLSLLP</sequence>
<organism evidence="1 2">
    <name type="scientific">Pristionchus pacificus</name>
    <name type="common">Parasitic nematode worm</name>
    <dbReference type="NCBI Taxonomy" id="54126"/>
    <lineage>
        <taxon>Eukaryota</taxon>
        <taxon>Metazoa</taxon>
        <taxon>Ecdysozoa</taxon>
        <taxon>Nematoda</taxon>
        <taxon>Chromadorea</taxon>
        <taxon>Rhabditida</taxon>
        <taxon>Rhabditina</taxon>
        <taxon>Diplogasteromorpha</taxon>
        <taxon>Diplogasteroidea</taxon>
        <taxon>Neodiplogasteridae</taxon>
        <taxon>Pristionchus</taxon>
    </lineage>
</organism>